<dbReference type="AlphaFoldDB" id="A0A1I8EI84"/>
<feature type="region of interest" description="Disordered" evidence="1">
    <location>
        <begin position="129"/>
        <end position="166"/>
    </location>
</feature>
<reference evidence="2" key="1">
    <citation type="submission" date="2016-11" db="UniProtKB">
        <authorList>
            <consortium name="WormBaseParasite"/>
        </authorList>
    </citation>
    <scope>IDENTIFICATION</scope>
    <source>
        <strain evidence="2">pt0022</strain>
    </source>
</reference>
<accession>A0A1I8EI84</accession>
<sequence length="187" mass="22020">KNHALQSVVEDDRQRPLISEVAALPAQIAAAMMTSEPPILKSASDKPRYAQDEILQYVQLSPDEDYCIPSTARCFPEHQLSFEDPQMDKLYRETNEAMFEHSFPQLFTKEWENHYSSFCPENDLRERRRNATDVTEVEEEQFQAKTPDDRLNNKKDKKVEVEEKRARKRIQRIDKIEKSKKMKCGRE</sequence>
<feature type="compositionally biased region" description="Basic and acidic residues" evidence="1">
    <location>
        <begin position="146"/>
        <end position="166"/>
    </location>
</feature>
<protein>
    <submittedName>
        <fullName evidence="2">Uncharacterized protein</fullName>
    </submittedName>
</protein>
<evidence type="ECO:0000256" key="1">
    <source>
        <dbReference type="SAM" id="MobiDB-lite"/>
    </source>
</evidence>
<proteinExistence type="predicted"/>
<organism evidence="2">
    <name type="scientific">Wuchereria bancrofti</name>
    <dbReference type="NCBI Taxonomy" id="6293"/>
    <lineage>
        <taxon>Eukaryota</taxon>
        <taxon>Metazoa</taxon>
        <taxon>Ecdysozoa</taxon>
        <taxon>Nematoda</taxon>
        <taxon>Chromadorea</taxon>
        <taxon>Rhabditida</taxon>
        <taxon>Spirurina</taxon>
        <taxon>Spiruromorpha</taxon>
        <taxon>Filarioidea</taxon>
        <taxon>Onchocercidae</taxon>
        <taxon>Wuchereria</taxon>
    </lineage>
</organism>
<evidence type="ECO:0000313" key="2">
    <source>
        <dbReference type="WBParaSite" id="maker-PairedContig_216-snap-gene-0.10-mRNA-1"/>
    </source>
</evidence>
<name>A0A1I8EI84_WUCBA</name>
<dbReference type="WBParaSite" id="maker-PairedContig_216-snap-gene-0.10-mRNA-1">
    <property type="protein sequence ID" value="maker-PairedContig_216-snap-gene-0.10-mRNA-1"/>
    <property type="gene ID" value="maker-PairedContig_216-snap-gene-0.10"/>
</dbReference>